<organism evidence="10 11">
    <name type="scientific">Marinobacter halodurans</name>
    <dbReference type="NCBI Taxonomy" id="2528979"/>
    <lineage>
        <taxon>Bacteria</taxon>
        <taxon>Pseudomonadati</taxon>
        <taxon>Pseudomonadota</taxon>
        <taxon>Gammaproteobacteria</taxon>
        <taxon>Pseudomonadales</taxon>
        <taxon>Marinobacteraceae</taxon>
        <taxon>Marinobacter</taxon>
    </lineage>
</organism>
<feature type="transmembrane region" description="Helical" evidence="8">
    <location>
        <begin position="20"/>
        <end position="41"/>
    </location>
</feature>
<feature type="transmembrane region" description="Helical" evidence="8">
    <location>
        <begin position="411"/>
        <end position="429"/>
    </location>
</feature>
<evidence type="ECO:0000313" key="11">
    <source>
        <dbReference type="Proteomes" id="UP000313645"/>
    </source>
</evidence>
<dbReference type="EMBL" id="SJDL01000040">
    <property type="protein sequence ID" value="TBW49529.1"/>
    <property type="molecule type" value="Genomic_DNA"/>
</dbReference>
<evidence type="ECO:0000256" key="1">
    <source>
        <dbReference type="ARBA" id="ARBA00004651"/>
    </source>
</evidence>
<evidence type="ECO:0000256" key="8">
    <source>
        <dbReference type="SAM" id="Phobius"/>
    </source>
</evidence>
<feature type="transmembrane region" description="Helical" evidence="8">
    <location>
        <begin position="88"/>
        <end position="116"/>
    </location>
</feature>
<evidence type="ECO:0000259" key="9">
    <source>
        <dbReference type="Pfam" id="PF13231"/>
    </source>
</evidence>
<dbReference type="InterPro" id="IPR050297">
    <property type="entry name" value="LipidA_mod_glycosyltrf_83"/>
</dbReference>
<keyword evidence="11" id="KW-1185">Reference proteome</keyword>
<feature type="transmembrane region" description="Helical" evidence="8">
    <location>
        <begin position="371"/>
        <end position="391"/>
    </location>
</feature>
<sequence>MNRSVSLSQQIYETLTSDEYSRVVWFLLAFAAILIFLGIGLRSPWPADEPRFAEVAREMVDSGQWLIPMRGGEPYPDKPPVFMWSIAFFYWLTGSLKAGFLLPNAICGLVTAFLVFDLGARLWSVRVGRNAMLLLLLAPQFVVQAKSAQIDMMVACWITIGCYGLLRHFMVRSSWGWYFTAWAFMGLGIITKGVGFLPALMMIPVLYLAWRRPDALVTKPTWTCLLGPVVMLLVAAAWLVPMVLYVNASGSEMFMQYRDNILFKQTAERYAHSWGHIQPWYYFIANVIPSLWFPLPLMLLAGLGRLRDAWKNEPGVFLMLGWIVLVLFFFSMSPGKRGVYILPALPMFALSLAAMYTGYPLARWFRPLMGGIQAVLGAVLITVGVLAWFNLPKLVEKASDYTKDLSLLHEAGSLLIVAGLIWLLTLLLLRKQHALLRLLAAMSLTWVLLSTWGYSVLEPFRTPRNVLANVEKTVAGNPGAQLGLIKFKEQFILFSKLDVTQFSYFNSLREQERLAWEWMKQRDDRYVLVGDEDKLECFRVKKGQPMGVAHSENWILLSRDAMTPTCPTPDPDKREIFHIPNPGRWLD</sequence>
<evidence type="ECO:0000256" key="3">
    <source>
        <dbReference type="ARBA" id="ARBA00022676"/>
    </source>
</evidence>
<feature type="transmembrane region" description="Helical" evidence="8">
    <location>
        <begin position="339"/>
        <end position="359"/>
    </location>
</feature>
<dbReference type="Pfam" id="PF13231">
    <property type="entry name" value="PMT_2"/>
    <property type="match status" value="1"/>
</dbReference>
<feature type="transmembrane region" description="Helical" evidence="8">
    <location>
        <begin position="315"/>
        <end position="333"/>
    </location>
</feature>
<keyword evidence="3" id="KW-0328">Glycosyltransferase</keyword>
<gene>
    <name evidence="10" type="ORF">EZI54_19635</name>
</gene>
<proteinExistence type="predicted"/>
<feature type="transmembrane region" description="Helical" evidence="8">
    <location>
        <begin position="436"/>
        <end position="457"/>
    </location>
</feature>
<keyword evidence="5 8" id="KW-0812">Transmembrane</keyword>
<dbReference type="PANTHER" id="PTHR33908:SF3">
    <property type="entry name" value="UNDECAPRENYL PHOSPHATE-ALPHA-4-AMINO-4-DEOXY-L-ARABINOSE ARABINOSYL TRANSFERASE"/>
    <property type="match status" value="1"/>
</dbReference>
<feature type="transmembrane region" description="Helical" evidence="8">
    <location>
        <begin position="222"/>
        <end position="246"/>
    </location>
</feature>
<evidence type="ECO:0000256" key="4">
    <source>
        <dbReference type="ARBA" id="ARBA00022679"/>
    </source>
</evidence>
<keyword evidence="2" id="KW-1003">Cell membrane</keyword>
<evidence type="ECO:0000256" key="5">
    <source>
        <dbReference type="ARBA" id="ARBA00022692"/>
    </source>
</evidence>
<accession>A0ABY1ZFH5</accession>
<dbReference type="PANTHER" id="PTHR33908">
    <property type="entry name" value="MANNOSYLTRANSFERASE YKCB-RELATED"/>
    <property type="match status" value="1"/>
</dbReference>
<feature type="domain" description="Glycosyltransferase RgtA/B/C/D-like" evidence="9">
    <location>
        <begin position="77"/>
        <end position="238"/>
    </location>
</feature>
<comment type="caution">
    <text evidence="10">The sequence shown here is derived from an EMBL/GenBank/DDBJ whole genome shotgun (WGS) entry which is preliminary data.</text>
</comment>
<keyword evidence="4" id="KW-0808">Transferase</keyword>
<evidence type="ECO:0000256" key="7">
    <source>
        <dbReference type="ARBA" id="ARBA00023136"/>
    </source>
</evidence>
<evidence type="ECO:0000256" key="6">
    <source>
        <dbReference type="ARBA" id="ARBA00022989"/>
    </source>
</evidence>
<name>A0ABY1ZFH5_9GAMM</name>
<evidence type="ECO:0000313" key="10">
    <source>
        <dbReference type="EMBL" id="TBW49529.1"/>
    </source>
</evidence>
<feature type="transmembrane region" description="Helical" evidence="8">
    <location>
        <begin position="150"/>
        <end position="170"/>
    </location>
</feature>
<keyword evidence="6 8" id="KW-1133">Transmembrane helix</keyword>
<comment type="subcellular location">
    <subcellularLocation>
        <location evidence="1">Cell membrane</location>
        <topology evidence="1">Multi-pass membrane protein</topology>
    </subcellularLocation>
</comment>
<evidence type="ECO:0000256" key="2">
    <source>
        <dbReference type="ARBA" id="ARBA00022475"/>
    </source>
</evidence>
<dbReference type="Proteomes" id="UP000313645">
    <property type="component" value="Unassembled WGS sequence"/>
</dbReference>
<reference evidence="10 11" key="1">
    <citation type="submission" date="2019-02" db="EMBL/GenBank/DDBJ databases">
        <title>Marinobacter halodurans sp. nov., a marine bacterium isolated from sea tidal flat.</title>
        <authorList>
            <person name="Yoo Y."/>
            <person name="Lee D.W."/>
            <person name="Kim B.S."/>
            <person name="Kim J.-J."/>
        </authorList>
    </citation>
    <scope>NUCLEOTIDE SEQUENCE [LARGE SCALE GENOMIC DNA]</scope>
    <source>
        <strain evidence="10 11">YJ-S3-2</strain>
    </source>
</reference>
<keyword evidence="7 8" id="KW-0472">Membrane</keyword>
<feature type="transmembrane region" description="Helical" evidence="8">
    <location>
        <begin position="182"/>
        <end position="210"/>
    </location>
</feature>
<dbReference type="RefSeq" id="WP_131483580.1">
    <property type="nucleotide sequence ID" value="NZ_SJDL01000040.1"/>
</dbReference>
<dbReference type="InterPro" id="IPR038731">
    <property type="entry name" value="RgtA/B/C-like"/>
</dbReference>
<feature type="transmembrane region" description="Helical" evidence="8">
    <location>
        <begin position="280"/>
        <end position="303"/>
    </location>
</feature>
<protein>
    <submittedName>
        <fullName evidence="10">Glycosyltransferase family 39 protein</fullName>
    </submittedName>
</protein>